<sequence length="231" mass="24263">MDRLEPWEIRDAVEDGTRAALGLPRADRGSCLKPLGIGCACLAGLGIVVWFAGFAMMLHDLAGRKKETPPPANAVVDNENKITLPLPHGWTGETGYGGSAHMTVGHYRCDQNPSSGCVLAGVDTSHESSTSMGAKSAAEADIPEAAEASYGRIARHTVLKSGPVTVAGKKGHLIRWKIKSDDGQTAYVQSVVFPAPARGFAILRFGFDDDPKAPKVSLMDDIVAGVKPGSG</sequence>
<keyword evidence="1" id="KW-1133">Transmembrane helix</keyword>
<evidence type="ECO:0008006" key="4">
    <source>
        <dbReference type="Google" id="ProtNLM"/>
    </source>
</evidence>
<feature type="transmembrane region" description="Helical" evidence="1">
    <location>
        <begin position="35"/>
        <end position="58"/>
    </location>
</feature>
<dbReference type="EMBL" id="BAABHJ010000040">
    <property type="protein sequence ID" value="GAA4618770.1"/>
    <property type="molecule type" value="Genomic_DNA"/>
</dbReference>
<comment type="caution">
    <text evidence="2">The sequence shown here is derived from an EMBL/GenBank/DDBJ whole genome shotgun (WGS) entry which is preliminary data.</text>
</comment>
<evidence type="ECO:0000256" key="1">
    <source>
        <dbReference type="SAM" id="Phobius"/>
    </source>
</evidence>
<dbReference type="Proteomes" id="UP001500212">
    <property type="component" value="Unassembled WGS sequence"/>
</dbReference>
<keyword evidence="3" id="KW-1185">Reference proteome</keyword>
<proteinExistence type="predicted"/>
<evidence type="ECO:0000313" key="2">
    <source>
        <dbReference type="EMBL" id="GAA4618770.1"/>
    </source>
</evidence>
<dbReference type="RefSeq" id="WP_345366964.1">
    <property type="nucleotide sequence ID" value="NZ_BAABHJ010000040.1"/>
</dbReference>
<evidence type="ECO:0000313" key="3">
    <source>
        <dbReference type="Proteomes" id="UP001500212"/>
    </source>
</evidence>
<organism evidence="2 3">
    <name type="scientific">Actinoallomurus liliacearum</name>
    <dbReference type="NCBI Taxonomy" id="1080073"/>
    <lineage>
        <taxon>Bacteria</taxon>
        <taxon>Bacillati</taxon>
        <taxon>Actinomycetota</taxon>
        <taxon>Actinomycetes</taxon>
        <taxon>Streptosporangiales</taxon>
        <taxon>Thermomonosporaceae</taxon>
        <taxon>Actinoallomurus</taxon>
    </lineage>
</organism>
<keyword evidence="1" id="KW-0472">Membrane</keyword>
<keyword evidence="1" id="KW-0812">Transmembrane</keyword>
<reference evidence="3" key="1">
    <citation type="journal article" date="2019" name="Int. J. Syst. Evol. Microbiol.">
        <title>The Global Catalogue of Microorganisms (GCM) 10K type strain sequencing project: providing services to taxonomists for standard genome sequencing and annotation.</title>
        <authorList>
            <consortium name="The Broad Institute Genomics Platform"/>
            <consortium name="The Broad Institute Genome Sequencing Center for Infectious Disease"/>
            <person name="Wu L."/>
            <person name="Ma J."/>
        </authorList>
    </citation>
    <scope>NUCLEOTIDE SEQUENCE [LARGE SCALE GENOMIC DNA]</scope>
    <source>
        <strain evidence="3">JCM 17938</strain>
    </source>
</reference>
<name>A0ABP8U1C7_9ACTN</name>
<accession>A0ABP8U1C7</accession>
<protein>
    <recommendedName>
        <fullName evidence="4">DUF5642 domain-containing protein</fullName>
    </recommendedName>
</protein>
<gene>
    <name evidence="2" type="ORF">GCM10023195_84600</name>
</gene>